<feature type="signal peptide" evidence="2">
    <location>
        <begin position="1"/>
        <end position="21"/>
    </location>
</feature>
<proteinExistence type="predicted"/>
<evidence type="ECO:0000256" key="2">
    <source>
        <dbReference type="SAM" id="SignalP"/>
    </source>
</evidence>
<evidence type="ECO:0000313" key="3">
    <source>
        <dbReference type="EMBL" id="BFO70721.1"/>
    </source>
</evidence>
<accession>A0AB33ISY9</accession>
<feature type="region of interest" description="Disordered" evidence="1">
    <location>
        <begin position="140"/>
        <end position="159"/>
    </location>
</feature>
<sequence>MKVRFFAMLLASILFTSHTYAGKKKSNEVYMYGFAASFNDSTVYFTDIQQVNAAWIDNDGFLYSRDNYSYQLKDYLAKQGFNHATCITTYSDNRKDIEKKYLKTKKKYTSSKGKVKNHYSIKYLTSADFSYKPITPDEQEKAKALHKKNKKKASKQTKK</sequence>
<evidence type="ECO:0000256" key="1">
    <source>
        <dbReference type="SAM" id="MobiDB-lite"/>
    </source>
</evidence>
<keyword evidence="2" id="KW-0732">Signal</keyword>
<reference evidence="3" key="1">
    <citation type="submission" date="2024-07" db="EMBL/GenBank/DDBJ databases">
        <title>Complete genome sequence of Prevotella sp. YM-2024 GTC17253.</title>
        <authorList>
            <person name="Hayashi M."/>
            <person name="Muto Y."/>
            <person name="Tanaka K."/>
            <person name="Niwa H."/>
        </authorList>
    </citation>
    <scope>NUCLEOTIDE SEQUENCE</scope>
    <source>
        <strain evidence="3">GTC17253</strain>
    </source>
</reference>
<feature type="compositionally biased region" description="Basic residues" evidence="1">
    <location>
        <begin position="144"/>
        <end position="159"/>
    </location>
</feature>
<gene>
    <name evidence="3" type="ORF">GTC17253_06870</name>
</gene>
<organism evidence="3">
    <name type="scientific">Prevotella sp. GTC17253</name>
    <dbReference type="NCBI Taxonomy" id="3236793"/>
    <lineage>
        <taxon>Bacteria</taxon>
        <taxon>Pseudomonadati</taxon>
        <taxon>Bacteroidota</taxon>
        <taxon>Bacteroidia</taxon>
        <taxon>Bacteroidales</taxon>
        <taxon>Prevotellaceae</taxon>
        <taxon>Prevotella</taxon>
    </lineage>
</organism>
<name>A0AB33ISY9_9BACT</name>
<feature type="chain" id="PRO_5044263446" evidence="2">
    <location>
        <begin position="22"/>
        <end position="159"/>
    </location>
</feature>
<protein>
    <submittedName>
        <fullName evidence="3">Uncharacterized protein</fullName>
    </submittedName>
</protein>
<dbReference type="AlphaFoldDB" id="A0AB33ISY9"/>
<dbReference type="EMBL" id="AP035785">
    <property type="protein sequence ID" value="BFO70721.1"/>
    <property type="molecule type" value="Genomic_DNA"/>
</dbReference>